<dbReference type="OrthoDB" id="7478737at2"/>
<name>A0A1I5RW19_9RHOB</name>
<accession>A0A1I5RW19</accession>
<dbReference type="Proteomes" id="UP000199356">
    <property type="component" value="Unassembled WGS sequence"/>
</dbReference>
<dbReference type="InterPro" id="IPR038666">
    <property type="entry name" value="SSP1_head-tail_sf"/>
</dbReference>
<organism evidence="1 2">
    <name type="scientific">Tranquillimonas alkanivorans</name>
    <dbReference type="NCBI Taxonomy" id="441119"/>
    <lineage>
        <taxon>Bacteria</taxon>
        <taxon>Pseudomonadati</taxon>
        <taxon>Pseudomonadota</taxon>
        <taxon>Alphaproteobacteria</taxon>
        <taxon>Rhodobacterales</taxon>
        <taxon>Roseobacteraceae</taxon>
        <taxon>Tranquillimonas</taxon>
    </lineage>
</organism>
<sequence length="107" mass="12075">MRAGKLTHVIKVQQYDASAVNEYGTPVPTWTDLATLRAEVVEQTAEEFIRDARATTETAIVFRTRFLDGVKTADRVRFDGTDFNIREVTPIGRRKGMELRCIAIGDE</sequence>
<proteinExistence type="predicted"/>
<dbReference type="Gene3D" id="2.40.10.270">
    <property type="entry name" value="Bacteriophage SPP1 head-tail adaptor protein"/>
    <property type="match status" value="1"/>
</dbReference>
<dbReference type="NCBIfam" id="TIGR01563">
    <property type="entry name" value="gp16_SPP1"/>
    <property type="match status" value="1"/>
</dbReference>
<dbReference type="RefSeq" id="WP_093422360.1">
    <property type="nucleotide sequence ID" value="NZ_FOXA01000009.1"/>
</dbReference>
<protein>
    <submittedName>
        <fullName evidence="1">Phage head-tail adaptor, putative, SPP1 family</fullName>
    </submittedName>
</protein>
<dbReference type="EMBL" id="FOXA01000009">
    <property type="protein sequence ID" value="SFP62643.1"/>
    <property type="molecule type" value="Genomic_DNA"/>
</dbReference>
<gene>
    <name evidence="1" type="ORF">SAMN04488047_109119</name>
</gene>
<dbReference type="STRING" id="441119.SAMN04488047_109119"/>
<evidence type="ECO:0000313" key="2">
    <source>
        <dbReference type="Proteomes" id="UP000199356"/>
    </source>
</evidence>
<dbReference type="AlphaFoldDB" id="A0A1I5RW19"/>
<dbReference type="InterPro" id="IPR008767">
    <property type="entry name" value="Phage_SPP1_head-tail_adaptor"/>
</dbReference>
<dbReference type="Pfam" id="PF05521">
    <property type="entry name" value="Phage_HCP"/>
    <property type="match status" value="1"/>
</dbReference>
<evidence type="ECO:0000313" key="1">
    <source>
        <dbReference type="EMBL" id="SFP62643.1"/>
    </source>
</evidence>
<keyword evidence="2" id="KW-1185">Reference proteome</keyword>
<reference evidence="1 2" key="1">
    <citation type="submission" date="2016-10" db="EMBL/GenBank/DDBJ databases">
        <authorList>
            <person name="de Groot N.N."/>
        </authorList>
    </citation>
    <scope>NUCLEOTIDE SEQUENCE [LARGE SCALE GENOMIC DNA]</scope>
    <source>
        <strain evidence="1 2">DSM 19547</strain>
    </source>
</reference>